<dbReference type="InterPro" id="IPR031419">
    <property type="entry name" value="RAD51_interact"/>
</dbReference>
<dbReference type="OrthoDB" id="9934401at2759"/>
<dbReference type="GeneID" id="116410795"/>
<dbReference type="AGR" id="Xenbase:XB-GENE-22069050"/>
<dbReference type="GeneTree" id="ENSGT00960000192062"/>
<dbReference type="GO" id="GO:0032991">
    <property type="term" value="C:protein-containing complex"/>
    <property type="evidence" value="ECO:0000318"/>
    <property type="project" value="GO_Central"/>
</dbReference>
<dbReference type="Bgee" id="ENSXETG00000039745">
    <property type="expression patterns" value="Expressed in testis"/>
</dbReference>
<dbReference type="RefSeq" id="XP_031757714.1">
    <property type="nucleotide sequence ID" value="XM_031901854.1"/>
</dbReference>
<reference evidence="3" key="2">
    <citation type="submission" date="2020-05" db="UniProtKB">
        <authorList>
            <consortium name="Ensembl"/>
        </authorList>
    </citation>
    <scope>IDENTIFICATION</scope>
</reference>
<evidence type="ECO:0000259" key="2">
    <source>
        <dbReference type="Pfam" id="PF15696"/>
    </source>
</evidence>
<sequence>MNSAYNTGKVTYILKEEFKKVPLNNTSVLEYLYDFHDPHNREEQSCSKFKVQSTGKLCNLENLHRSIMHSFPLHFTSKCDGTSTNDTLSHDDCHNESIITCQPQMDRNTNCSDQKNIQTLNKDVCFRSQLRSREVFIDDWFISKTHHFGENGLDKISSGLLCSRDMQPPTNLNVNTDHTMKIFNLTPKNICDIYVNHKGNDSSPEYNRKERSTGKIGSNLCSQSANDCDFKHNKDHYNKYISSKMPNLGNYKRKLPMNISEGRQKTAKILPHICSDLNVSRTRKDSSLMHRVRNYGRNVRRAHFKNPDNRADGFPLSVACPVDDQSSLLYHFRSFWSIKNACFKQNSVVISMTASRIQQRFTENRESSNICLITGRAICSIDSAAIHSKLLPFATIIKPRTFARNDLHYVINSYYFDREEQWRYQDSSAICNSYRDVDGNLTELLVQKDIVTPDLMLNCANNIKETEMEDKENISASVTDENYNYHHKRNGAFSSILKYSPTCNDLQKKNLLLPYSNIKTLFCCLFESSGESFLSTDKTFSAQLSNTRQPEERHFASDIVYTIPALSLHGGTKNGYSLILERNFPSTSEVGFFLENVLQCLKYSFKNLGITLEETEEDSLSCTETANSSMCNADPIYKTTIRTQASDVLNINNRGYLKQNIFDARISPNSREFNDSLNNNLRPTDHIPYSNSIPLTWKHRNNLGEIQKMSSEKGFKPFRQKSLIYTNATNISKTEVLDAPREAFHEETEKPYVLSSNDEPKPDLTTVPAVHLVKEIEKTHLFNMTIGKSSETDRMHANSSNLSHSVSEDREKNVHFHKSNPDLVKECVHEKYKMYDIPHNKTLAESSSQAGTYCLQESENITEETTSDNTSLFSSCEQQNVKFELKAQFDLVLEELSLFHKISEEQEHSCETETKNEKEYSTRPFHRAPEIINKEYIGNANTVSTNGHIFSKKVHDSKSLNLPRGQEVPCPNGSTSSTEEESLKVIEDGCTTYSWRPAFVSCEHKEGHFSAERPFSHGIGRLTPLKTRTGPLRIGLSKKARFKQLHPYLR</sequence>
<dbReference type="Ensembl" id="ENSXETT00000073925">
    <property type="protein sequence ID" value="ENSXETP00000072628"/>
    <property type="gene ID" value="ENSXETG00000039745"/>
</dbReference>
<evidence type="ECO:0000313" key="5">
    <source>
        <dbReference type="RefSeq" id="XP_031757714.1"/>
    </source>
</evidence>
<dbReference type="KEGG" id="xtr:116410795"/>
<dbReference type="InterPro" id="IPR053355">
    <property type="entry name" value="RAD51-associated"/>
</dbReference>
<accession>A0A6I8QWB7</accession>
<dbReference type="Xenbase" id="XB-GENE-22069050">
    <property type="gene designation" value="rad51ap2"/>
</dbReference>
<evidence type="ECO:0000313" key="3">
    <source>
        <dbReference type="Ensembl" id="ENSXETP00000072628"/>
    </source>
</evidence>
<dbReference type="Pfam" id="PF15696">
    <property type="entry name" value="RAD51_interact"/>
    <property type="match status" value="1"/>
</dbReference>
<gene>
    <name evidence="3 5 6" type="primary">rad51ap2</name>
</gene>
<dbReference type="Proteomes" id="UP000008143">
    <property type="component" value="Chromosome 5"/>
</dbReference>
<reference evidence="5" key="3">
    <citation type="submission" date="2025-04" db="UniProtKB">
        <authorList>
            <consortium name="RefSeq"/>
        </authorList>
    </citation>
    <scope>IDENTIFICATION</scope>
    <source>
        <strain evidence="5">Nigerian</strain>
        <tissue evidence="5">Liver and blood</tissue>
    </source>
</reference>
<dbReference type="PANTHER" id="PTHR39229:SF1">
    <property type="entry name" value="RAD51-ASSOCIATED PROTEIN 2"/>
    <property type="match status" value="1"/>
</dbReference>
<keyword evidence="4" id="KW-1185">Reference proteome</keyword>
<proteinExistence type="predicted"/>
<evidence type="ECO:0000313" key="4">
    <source>
        <dbReference type="Proteomes" id="UP000008143"/>
    </source>
</evidence>
<feature type="domain" description="RAD51 interacting motif" evidence="2">
    <location>
        <begin position="1012"/>
        <end position="1049"/>
    </location>
</feature>
<feature type="region of interest" description="Disordered" evidence="1">
    <location>
        <begin position="792"/>
        <end position="812"/>
    </location>
</feature>
<reference evidence="3" key="1">
    <citation type="journal article" date="2010" name="Science">
        <title>The genome of the Western clawed frog Xenopus tropicalis.</title>
        <authorList>
            <person name="Hellsten U."/>
            <person name="Harland R.M."/>
            <person name="Gilchrist M.J."/>
            <person name="Hendrix D."/>
            <person name="Jurka J."/>
            <person name="Kapitonov V."/>
            <person name="Ovcharenko I."/>
            <person name="Putnam N.H."/>
            <person name="Shu S."/>
            <person name="Taher L."/>
            <person name="Blitz I.L."/>
            <person name="Blumberg B."/>
            <person name="Dichmann D.S."/>
            <person name="Dubchak I."/>
            <person name="Amaya E."/>
            <person name="Detter J.C."/>
            <person name="Fletcher R."/>
            <person name="Gerhard D.S."/>
            <person name="Goodstein D."/>
            <person name="Graves T."/>
            <person name="Grigoriev I.V."/>
            <person name="Grimwood J."/>
            <person name="Kawashima T."/>
            <person name="Lindquist E."/>
            <person name="Lucas S.M."/>
            <person name="Mead P.E."/>
            <person name="Mitros T."/>
            <person name="Ogino H."/>
            <person name="Ohta Y."/>
            <person name="Poliakov A.V."/>
            <person name="Pollet N."/>
            <person name="Robert J."/>
            <person name="Salamov A."/>
            <person name="Sater A.K."/>
            <person name="Schmutz J."/>
            <person name="Terry A."/>
            <person name="Vize P.D."/>
            <person name="Warren W.C."/>
            <person name="Wells D."/>
            <person name="Wills A."/>
            <person name="Wilson R.K."/>
            <person name="Zimmerman L.B."/>
            <person name="Zorn A.M."/>
            <person name="Grainger R."/>
            <person name="Grammer T."/>
            <person name="Khokha M.K."/>
            <person name="Richardson P.M."/>
            <person name="Rokhsar D.S."/>
        </authorList>
    </citation>
    <scope>NUCLEOTIDE SEQUENCE [LARGE SCALE GENOMIC DNA]</scope>
    <source>
        <strain evidence="3">Nigerian</strain>
    </source>
</reference>
<dbReference type="PANTHER" id="PTHR39229">
    <property type="entry name" value="MCG1037962"/>
    <property type="match status" value="1"/>
</dbReference>
<protein>
    <submittedName>
        <fullName evidence="3 5">RAD51-associated protein 2</fullName>
    </submittedName>
</protein>
<feature type="region of interest" description="Disordered" evidence="1">
    <location>
        <begin position="961"/>
        <end position="980"/>
    </location>
</feature>
<evidence type="ECO:0000256" key="1">
    <source>
        <dbReference type="SAM" id="MobiDB-lite"/>
    </source>
</evidence>
<name>A0A6I8QWB7_XENTR</name>
<dbReference type="CTD" id="729475"/>
<dbReference type="AlphaFoldDB" id="A0A6I8QWB7"/>
<organism evidence="3">
    <name type="scientific">Xenopus tropicalis</name>
    <name type="common">Western clawed frog</name>
    <name type="synonym">Silurana tropicalis</name>
    <dbReference type="NCBI Taxonomy" id="8364"/>
    <lineage>
        <taxon>Eukaryota</taxon>
        <taxon>Metazoa</taxon>
        <taxon>Chordata</taxon>
        <taxon>Craniata</taxon>
        <taxon>Vertebrata</taxon>
        <taxon>Euteleostomi</taxon>
        <taxon>Amphibia</taxon>
        <taxon>Batrachia</taxon>
        <taxon>Anura</taxon>
        <taxon>Pipoidea</taxon>
        <taxon>Pipidae</taxon>
        <taxon>Xenopodinae</taxon>
        <taxon>Xenopus</taxon>
        <taxon>Silurana</taxon>
    </lineage>
</organism>
<evidence type="ECO:0000313" key="6">
    <source>
        <dbReference type="Xenbase" id="XB-GENE-22069050"/>
    </source>
</evidence>